<keyword evidence="5 11" id="KW-0851">Voltage-gated channel</keyword>
<dbReference type="EMBL" id="CAJNOC010000869">
    <property type="protein sequence ID" value="CAF0811779.1"/>
    <property type="molecule type" value="Genomic_DNA"/>
</dbReference>
<dbReference type="GO" id="GO:0034702">
    <property type="term" value="C:monoatomic ion channel complex"/>
    <property type="evidence" value="ECO:0007669"/>
    <property type="project" value="UniProtKB-KW"/>
</dbReference>
<evidence type="ECO:0000256" key="9">
    <source>
        <dbReference type="ARBA" id="ARBA00023136"/>
    </source>
</evidence>
<feature type="domain" description="Inward rectifier potassium channel C-terminal" evidence="14">
    <location>
        <begin position="285"/>
        <end position="462"/>
    </location>
</feature>
<dbReference type="OrthoDB" id="273257at2759"/>
<dbReference type="GO" id="GO:1990573">
    <property type="term" value="P:potassium ion import across plasma membrane"/>
    <property type="evidence" value="ECO:0007669"/>
    <property type="project" value="TreeGrafter"/>
</dbReference>
<name>A0A813TN49_9BILA</name>
<evidence type="ECO:0000256" key="10">
    <source>
        <dbReference type="ARBA" id="ARBA00023303"/>
    </source>
</evidence>
<evidence type="ECO:0000313" key="15">
    <source>
        <dbReference type="EMBL" id="CAF0811779.1"/>
    </source>
</evidence>
<dbReference type="InterPro" id="IPR014756">
    <property type="entry name" value="Ig_E-set"/>
</dbReference>
<keyword evidence="3 11" id="KW-0633">Potassium transport</keyword>
<organism evidence="15 16">
    <name type="scientific">Brachionus calyciflorus</name>
    <dbReference type="NCBI Taxonomy" id="104777"/>
    <lineage>
        <taxon>Eukaryota</taxon>
        <taxon>Metazoa</taxon>
        <taxon>Spiralia</taxon>
        <taxon>Gnathifera</taxon>
        <taxon>Rotifera</taxon>
        <taxon>Eurotatoria</taxon>
        <taxon>Monogononta</taxon>
        <taxon>Pseudotrocha</taxon>
        <taxon>Ploima</taxon>
        <taxon>Brachionidae</taxon>
        <taxon>Brachionus</taxon>
    </lineage>
</organism>
<evidence type="ECO:0000256" key="5">
    <source>
        <dbReference type="ARBA" id="ARBA00022882"/>
    </source>
</evidence>
<dbReference type="InterPro" id="IPR041647">
    <property type="entry name" value="IRK_C"/>
</dbReference>
<evidence type="ECO:0000256" key="7">
    <source>
        <dbReference type="ARBA" id="ARBA00022989"/>
    </source>
</evidence>
<keyword evidence="4 11" id="KW-0812">Transmembrane</keyword>
<dbReference type="PANTHER" id="PTHR11767">
    <property type="entry name" value="INWARD RECTIFIER POTASSIUM CHANNEL"/>
    <property type="match status" value="1"/>
</dbReference>
<dbReference type="SUPFAM" id="SSF81324">
    <property type="entry name" value="Voltage-gated potassium channels"/>
    <property type="match status" value="1"/>
</dbReference>
<evidence type="ECO:0000256" key="11">
    <source>
        <dbReference type="RuleBase" id="RU003822"/>
    </source>
</evidence>
<dbReference type="SUPFAM" id="SSF81296">
    <property type="entry name" value="E set domains"/>
    <property type="match status" value="1"/>
</dbReference>
<dbReference type="Pfam" id="PF01007">
    <property type="entry name" value="IRK"/>
    <property type="match status" value="1"/>
</dbReference>
<evidence type="ECO:0000256" key="6">
    <source>
        <dbReference type="ARBA" id="ARBA00022958"/>
    </source>
</evidence>
<feature type="domain" description="Potassium channel inwardly rectifying transmembrane" evidence="13">
    <location>
        <begin position="151"/>
        <end position="278"/>
    </location>
</feature>
<dbReference type="Pfam" id="PF17655">
    <property type="entry name" value="IRK_C"/>
    <property type="match status" value="1"/>
</dbReference>
<dbReference type="GO" id="GO:0005242">
    <property type="term" value="F:inward rectifier potassium channel activity"/>
    <property type="evidence" value="ECO:0007669"/>
    <property type="project" value="InterPro"/>
</dbReference>
<evidence type="ECO:0000256" key="2">
    <source>
        <dbReference type="ARBA" id="ARBA00022448"/>
    </source>
</evidence>
<evidence type="ECO:0000313" key="16">
    <source>
        <dbReference type="Proteomes" id="UP000663879"/>
    </source>
</evidence>
<dbReference type="Proteomes" id="UP000663879">
    <property type="component" value="Unassembled WGS sequence"/>
</dbReference>
<keyword evidence="7 12" id="KW-1133">Transmembrane helix</keyword>
<protein>
    <submittedName>
        <fullName evidence="15">Uncharacterized protein</fullName>
    </submittedName>
</protein>
<evidence type="ECO:0000256" key="8">
    <source>
        <dbReference type="ARBA" id="ARBA00023065"/>
    </source>
</evidence>
<evidence type="ECO:0000256" key="3">
    <source>
        <dbReference type="ARBA" id="ARBA00022538"/>
    </source>
</evidence>
<dbReference type="GO" id="GO:0034765">
    <property type="term" value="P:regulation of monoatomic ion transmembrane transport"/>
    <property type="evidence" value="ECO:0007669"/>
    <property type="project" value="TreeGrafter"/>
</dbReference>
<feature type="transmembrane region" description="Helical" evidence="12">
    <location>
        <begin position="186"/>
        <end position="209"/>
    </location>
</feature>
<evidence type="ECO:0000256" key="4">
    <source>
        <dbReference type="ARBA" id="ARBA00022692"/>
    </source>
</evidence>
<keyword evidence="16" id="KW-1185">Reference proteome</keyword>
<comment type="subcellular location">
    <subcellularLocation>
        <location evidence="1 11">Membrane</location>
        <topology evidence="1 11">Multi-pass membrane protein</topology>
    </subcellularLocation>
</comment>
<keyword evidence="9 12" id="KW-0472">Membrane</keyword>
<reference evidence="15" key="1">
    <citation type="submission" date="2021-02" db="EMBL/GenBank/DDBJ databases">
        <authorList>
            <person name="Nowell W R."/>
        </authorList>
    </citation>
    <scope>NUCLEOTIDE SEQUENCE</scope>
    <source>
        <strain evidence="15">Ploen Becks lab</strain>
    </source>
</reference>
<dbReference type="PRINTS" id="PR01320">
    <property type="entry name" value="KIRCHANNEL"/>
</dbReference>
<keyword evidence="2 11" id="KW-0813">Transport</keyword>
<dbReference type="Gene3D" id="1.10.287.70">
    <property type="match status" value="1"/>
</dbReference>
<proteinExistence type="inferred from homology"/>
<evidence type="ECO:0000259" key="13">
    <source>
        <dbReference type="Pfam" id="PF01007"/>
    </source>
</evidence>
<comment type="caution">
    <text evidence="15">The sequence shown here is derived from an EMBL/GenBank/DDBJ whole genome shotgun (WGS) entry which is preliminary data.</text>
</comment>
<gene>
    <name evidence="15" type="ORF">OXX778_LOCUS7012</name>
</gene>
<dbReference type="Gene3D" id="2.60.40.1400">
    <property type="entry name" value="G protein-activated inward rectifier potassium channel 1"/>
    <property type="match status" value="1"/>
</dbReference>
<keyword evidence="10 11" id="KW-0407">Ion channel</keyword>
<sequence length="498" mass="57880">MDLDRRSYLNERFLPDDEFESHKTQINNNEKSKKVNDWSIELNILDTVETKNSNFEKNSLDNLSKINSKTPAKITLNHDDSIESNLDKQYSIAKSSYSLTELDEIKKALPENSIEKYKVNFSTLNQKLRSKLSKAIYEFSHHKLPYLERLIRKNGEANIVRKNIKSRHLKYISDLFNTIVDMKWRFILLIFACCFLVSWIFFAILWYTIAFDCIGNISENSFFDTLLFSIETQQTIGYGFRYINSCKRAVFILMAQCGFSVVFESLMGGIVFAKLSRPKKRTETLIFSKKACISYRDGKLCFMVRVGDLRKSHVIHAYIKMYLIRTRITKEGEVIPWNTQELNLSNNPLTSDRLIFMPIIVEHIIDDNSPLKPLIYLNNQRNSPRNARRFKFNDFEIVVILEGTVESTGQTTQARTSFLPSEILWNHVFEPLMDTSSKSKATIDFSKFNLTRKLSRIKRSVKRNLLPKIFLHGNNKSIGKISECMSSTCSMISQEKIV</sequence>
<comment type="similarity">
    <text evidence="11">Belongs to the inward rectifier-type potassium channel (TC 1.A.2.1) family.</text>
</comment>
<evidence type="ECO:0000256" key="12">
    <source>
        <dbReference type="SAM" id="Phobius"/>
    </source>
</evidence>
<keyword evidence="6 11" id="KW-0630">Potassium</keyword>
<dbReference type="GO" id="GO:0005886">
    <property type="term" value="C:plasma membrane"/>
    <property type="evidence" value="ECO:0007669"/>
    <property type="project" value="TreeGrafter"/>
</dbReference>
<evidence type="ECO:0000259" key="14">
    <source>
        <dbReference type="Pfam" id="PF17655"/>
    </source>
</evidence>
<keyword evidence="8 11" id="KW-0406">Ion transport</keyword>
<dbReference type="PANTHER" id="PTHR11767:SF102">
    <property type="entry name" value="INWARDLY RECTIFYING POTASSIUM CHANNEL 1, ISOFORM F"/>
    <property type="match status" value="1"/>
</dbReference>
<dbReference type="InterPro" id="IPR016449">
    <property type="entry name" value="K_chnl_inward-rec_Kir"/>
</dbReference>
<dbReference type="InterPro" id="IPR013518">
    <property type="entry name" value="K_chnl_inward-rec_Kir_cyto"/>
</dbReference>
<dbReference type="InterPro" id="IPR040445">
    <property type="entry name" value="Kir_TM"/>
</dbReference>
<dbReference type="AlphaFoldDB" id="A0A813TN49"/>
<accession>A0A813TN49</accession>
<evidence type="ECO:0000256" key="1">
    <source>
        <dbReference type="ARBA" id="ARBA00004141"/>
    </source>
</evidence>
<feature type="transmembrane region" description="Helical" evidence="12">
    <location>
        <begin position="249"/>
        <end position="273"/>
    </location>
</feature>